<sequence>PRRQGQKQTWSMVHRQAGLTPQTWHPLVLLGLASREQGVCWEALGSEAGFYAPASQAPTPEGHGSCRAPLSWSP</sequence>
<reference evidence="2" key="2">
    <citation type="submission" date="2025-09" db="UniProtKB">
        <authorList>
            <consortium name="Ensembl"/>
        </authorList>
    </citation>
    <scope>IDENTIFICATION</scope>
</reference>
<feature type="region of interest" description="Disordered" evidence="1">
    <location>
        <begin position="55"/>
        <end position="74"/>
    </location>
</feature>
<reference evidence="2" key="1">
    <citation type="submission" date="2025-08" db="UniProtKB">
        <authorList>
            <consortium name="Ensembl"/>
        </authorList>
    </citation>
    <scope>IDENTIFICATION</scope>
</reference>
<proteinExistence type="predicted"/>
<evidence type="ECO:0000256" key="1">
    <source>
        <dbReference type="SAM" id="MobiDB-lite"/>
    </source>
</evidence>
<dbReference type="AlphaFoldDB" id="A0A8D2CK69"/>
<organism evidence="2 3">
    <name type="scientific">Sciurus vulgaris</name>
    <name type="common">Eurasian red squirrel</name>
    <dbReference type="NCBI Taxonomy" id="55149"/>
    <lineage>
        <taxon>Eukaryota</taxon>
        <taxon>Metazoa</taxon>
        <taxon>Chordata</taxon>
        <taxon>Craniata</taxon>
        <taxon>Vertebrata</taxon>
        <taxon>Euteleostomi</taxon>
        <taxon>Mammalia</taxon>
        <taxon>Eutheria</taxon>
        <taxon>Euarchontoglires</taxon>
        <taxon>Glires</taxon>
        <taxon>Rodentia</taxon>
        <taxon>Sciuromorpha</taxon>
        <taxon>Sciuridae</taxon>
        <taxon>Sciurinae</taxon>
        <taxon>Sciurini</taxon>
        <taxon>Sciurus</taxon>
    </lineage>
</organism>
<protein>
    <submittedName>
        <fullName evidence="2">Uncharacterized protein</fullName>
    </submittedName>
</protein>
<evidence type="ECO:0000313" key="2">
    <source>
        <dbReference type="Ensembl" id="ENSSVLP00005000849.1"/>
    </source>
</evidence>
<keyword evidence="3" id="KW-1185">Reference proteome</keyword>
<dbReference type="Ensembl" id="ENSSVLT00005000949.1">
    <property type="protein sequence ID" value="ENSSVLP00005000849.1"/>
    <property type="gene ID" value="ENSSVLG00005000761.1"/>
</dbReference>
<accession>A0A8D2CK69</accession>
<name>A0A8D2CK69_SCIVU</name>
<evidence type="ECO:0000313" key="3">
    <source>
        <dbReference type="Proteomes" id="UP000694564"/>
    </source>
</evidence>
<dbReference type="Proteomes" id="UP000694564">
    <property type="component" value="Chromosome 2"/>
</dbReference>